<keyword evidence="4 6" id="KW-0699">rRNA-binding</keyword>
<evidence type="ECO:0000256" key="1">
    <source>
        <dbReference type="ARBA" id="ARBA00022980"/>
    </source>
</evidence>
<protein>
    <recommendedName>
        <fullName evidence="4">Small ribosomal subunit protein uS15</fullName>
    </recommendedName>
</protein>
<comment type="function">
    <text evidence="4 6">One of the primary rRNA binding proteins, it binds directly to 16S rRNA where it helps nucleate assembly of the platform of the 30S subunit by binding and bridging several RNA helices of the 16S rRNA.</text>
</comment>
<dbReference type="CDD" id="cd00677">
    <property type="entry name" value="S15_NS1_EPRS_RNA-bind"/>
    <property type="match status" value="1"/>
</dbReference>
<gene>
    <name evidence="4" type="primary">rpsO</name>
    <name evidence="7" type="ORF">CH333_06555</name>
</gene>
<comment type="function">
    <text evidence="4">Forms an intersubunit bridge (bridge B4) with the 23S rRNA of the 50S subunit in the ribosome.</text>
</comment>
<dbReference type="PROSITE" id="PS00362">
    <property type="entry name" value="RIBOSOMAL_S15"/>
    <property type="match status" value="1"/>
</dbReference>
<dbReference type="Pfam" id="PF00312">
    <property type="entry name" value="Ribosomal_S15"/>
    <property type="match status" value="1"/>
</dbReference>
<evidence type="ECO:0000256" key="3">
    <source>
        <dbReference type="ARBA" id="ARBA00064542"/>
    </source>
</evidence>
<keyword evidence="4 6" id="KW-0694">RNA-binding</keyword>
<dbReference type="GO" id="GO:0006412">
    <property type="term" value="P:translation"/>
    <property type="evidence" value="ECO:0007669"/>
    <property type="project" value="UniProtKB-UniRule"/>
</dbReference>
<dbReference type="InterPro" id="IPR000589">
    <property type="entry name" value="Ribosomal_uS15"/>
</dbReference>
<dbReference type="EMBL" id="NOZQ01000143">
    <property type="protein sequence ID" value="OYD15091.1"/>
    <property type="molecule type" value="Genomic_DNA"/>
</dbReference>
<dbReference type="InterPro" id="IPR005290">
    <property type="entry name" value="Ribosomal_uS15_bac-type"/>
</dbReference>
<dbReference type="InterPro" id="IPR009068">
    <property type="entry name" value="uS15_NS1_RNA-bd_sf"/>
</dbReference>
<sequence length="87" mass="10449">MEKNGKQKIMKKFRIHKNDSGSPDVQIALLTHQITTLQEHFKRHPKDVHSRVGLIKMVNRRRKLLNYLLRKDSKRYYTVIKKLGLRK</sequence>
<evidence type="ECO:0000256" key="4">
    <source>
        <dbReference type="HAMAP-Rule" id="MF_01343"/>
    </source>
</evidence>
<dbReference type="SMART" id="SM01387">
    <property type="entry name" value="Ribosomal_S15"/>
    <property type="match status" value="1"/>
</dbReference>
<dbReference type="PANTHER" id="PTHR23321:SF26">
    <property type="entry name" value="SMALL RIBOSOMAL SUBUNIT PROTEIN US15M"/>
    <property type="match status" value="1"/>
</dbReference>
<comment type="subunit">
    <text evidence="3 4">Part of the 30S ribosomal subunit. Forms a bridge to the 50S subunit in the 70S ribosome, contacting the 23S rRNA.</text>
</comment>
<name>A0A235BS96_UNCW3</name>
<evidence type="ECO:0000313" key="7">
    <source>
        <dbReference type="EMBL" id="OYD15091.1"/>
    </source>
</evidence>
<dbReference type="HAMAP" id="MF_01343_B">
    <property type="entry name" value="Ribosomal_uS15_B"/>
    <property type="match status" value="1"/>
</dbReference>
<evidence type="ECO:0000313" key="8">
    <source>
        <dbReference type="Proteomes" id="UP000215215"/>
    </source>
</evidence>
<dbReference type="FunFam" id="1.10.287.10:FF:000002">
    <property type="entry name" value="30S ribosomal protein S15"/>
    <property type="match status" value="1"/>
</dbReference>
<dbReference type="SUPFAM" id="SSF47060">
    <property type="entry name" value="S15/NS1 RNA-binding domain"/>
    <property type="match status" value="1"/>
</dbReference>
<accession>A0A235BS96</accession>
<evidence type="ECO:0000256" key="6">
    <source>
        <dbReference type="RuleBase" id="RU004524"/>
    </source>
</evidence>
<dbReference type="GO" id="GO:0022627">
    <property type="term" value="C:cytosolic small ribosomal subunit"/>
    <property type="evidence" value="ECO:0007669"/>
    <property type="project" value="TreeGrafter"/>
</dbReference>
<evidence type="ECO:0000256" key="5">
    <source>
        <dbReference type="RuleBase" id="RU003919"/>
    </source>
</evidence>
<proteinExistence type="inferred from homology"/>
<dbReference type="Gene3D" id="1.10.287.10">
    <property type="entry name" value="S15/NS1, RNA-binding"/>
    <property type="match status" value="1"/>
</dbReference>
<dbReference type="Gene3D" id="6.10.250.3130">
    <property type="match status" value="1"/>
</dbReference>
<dbReference type="GO" id="GO:0003735">
    <property type="term" value="F:structural constituent of ribosome"/>
    <property type="evidence" value="ECO:0007669"/>
    <property type="project" value="InterPro"/>
</dbReference>
<dbReference type="Proteomes" id="UP000215215">
    <property type="component" value="Unassembled WGS sequence"/>
</dbReference>
<dbReference type="GO" id="GO:0019843">
    <property type="term" value="F:rRNA binding"/>
    <property type="evidence" value="ECO:0007669"/>
    <property type="project" value="UniProtKB-UniRule"/>
</dbReference>
<keyword evidence="1 4" id="KW-0689">Ribosomal protein</keyword>
<keyword evidence="2 4" id="KW-0687">Ribonucleoprotein</keyword>
<dbReference type="AlphaFoldDB" id="A0A235BS96"/>
<evidence type="ECO:0000256" key="2">
    <source>
        <dbReference type="ARBA" id="ARBA00023274"/>
    </source>
</evidence>
<comment type="similarity">
    <text evidence="4 5">Belongs to the universal ribosomal protein uS15 family.</text>
</comment>
<reference evidence="7 8" key="1">
    <citation type="submission" date="2017-07" db="EMBL/GenBank/DDBJ databases">
        <title>Recovery of genomes from metagenomes via a dereplication, aggregation, and scoring strategy.</title>
        <authorList>
            <person name="Sieber C.M."/>
            <person name="Probst A.J."/>
            <person name="Sharrar A."/>
            <person name="Thomas B.C."/>
            <person name="Hess M."/>
            <person name="Tringe S.G."/>
            <person name="Banfield J.F."/>
        </authorList>
    </citation>
    <scope>NUCLEOTIDE SEQUENCE [LARGE SCALE GENOMIC DNA]</scope>
    <source>
        <strain evidence="7">JGI_Cruoil_03_44_89</strain>
    </source>
</reference>
<dbReference type="PANTHER" id="PTHR23321">
    <property type="entry name" value="RIBOSOMAL PROTEIN S15, BACTERIAL AND ORGANELLAR"/>
    <property type="match status" value="1"/>
</dbReference>
<organism evidence="7 8">
    <name type="scientific">candidate division WOR-3 bacterium JGI_Cruoil_03_44_89</name>
    <dbReference type="NCBI Taxonomy" id="1973748"/>
    <lineage>
        <taxon>Bacteria</taxon>
        <taxon>Bacteria division WOR-3</taxon>
    </lineage>
</organism>
<comment type="caution">
    <text evidence="7">The sequence shown here is derived from an EMBL/GenBank/DDBJ whole genome shotgun (WGS) entry which is preliminary data.</text>
</comment>
<dbReference type="NCBIfam" id="TIGR00952">
    <property type="entry name" value="S15_bact"/>
    <property type="match status" value="1"/>
</dbReference>